<dbReference type="EMBL" id="CM056791">
    <property type="protein sequence ID" value="KAJ8725734.1"/>
    <property type="molecule type" value="Genomic_DNA"/>
</dbReference>
<keyword evidence="2" id="KW-1185">Reference proteome</keyword>
<proteinExistence type="predicted"/>
<comment type="caution">
    <text evidence="1">The sequence shown here is derived from an EMBL/GenBank/DDBJ whole genome shotgun (WGS) entry which is preliminary data.</text>
</comment>
<organism evidence="1 2">
    <name type="scientific">Mythimna loreyi</name>
    <dbReference type="NCBI Taxonomy" id="667449"/>
    <lineage>
        <taxon>Eukaryota</taxon>
        <taxon>Metazoa</taxon>
        <taxon>Ecdysozoa</taxon>
        <taxon>Arthropoda</taxon>
        <taxon>Hexapoda</taxon>
        <taxon>Insecta</taxon>
        <taxon>Pterygota</taxon>
        <taxon>Neoptera</taxon>
        <taxon>Endopterygota</taxon>
        <taxon>Lepidoptera</taxon>
        <taxon>Glossata</taxon>
        <taxon>Ditrysia</taxon>
        <taxon>Noctuoidea</taxon>
        <taxon>Noctuidae</taxon>
        <taxon>Noctuinae</taxon>
        <taxon>Hadenini</taxon>
        <taxon>Mythimna</taxon>
    </lineage>
</organism>
<name>A0ACC2QTY9_9NEOP</name>
<accession>A0ACC2QTY9</accession>
<evidence type="ECO:0000313" key="2">
    <source>
        <dbReference type="Proteomes" id="UP001231649"/>
    </source>
</evidence>
<sequence>MLVEGVFETVDGKSISEVYTNWRQGEPNNHGNEDCVDFTIDNEKMNDNSCGRPFHFICKKSLKTLDWNFNCDIPNLDYTLSKQSAKCYKLHTTPLNWNEAYSQCQLEQSSLAVINNNYERDFLVKLLESTPRPRVTTQYQRGMYHLGFYNKLNQGWQTVKGTPLNVDKDAWFDNYQPDEPIDHDECGSMFYTGRLINTGCEMKSFFICEHQPDHVIASSIALSDQPYVGGGIDK</sequence>
<gene>
    <name evidence="1" type="ORF">PYW08_003917</name>
</gene>
<dbReference type="Proteomes" id="UP001231649">
    <property type="component" value="Chromosome 15"/>
</dbReference>
<reference evidence="1" key="1">
    <citation type="submission" date="2023-03" db="EMBL/GenBank/DDBJ databases">
        <title>Chromosome-level genomes of two armyworms, Mythimna separata and Mythimna loreyi, provide insights into the biosynthesis and reception of sex pheromones.</title>
        <authorList>
            <person name="Zhao H."/>
        </authorList>
    </citation>
    <scope>NUCLEOTIDE SEQUENCE</scope>
    <source>
        <strain evidence="1">BeijingLab</strain>
    </source>
</reference>
<protein>
    <submittedName>
        <fullName evidence="1">Uncharacterized protein</fullName>
    </submittedName>
</protein>
<evidence type="ECO:0000313" key="1">
    <source>
        <dbReference type="EMBL" id="KAJ8725734.1"/>
    </source>
</evidence>